<dbReference type="Pfam" id="PF22697">
    <property type="entry name" value="SOS1_NGEF_PH"/>
    <property type="match status" value="1"/>
</dbReference>
<dbReference type="Pfam" id="PF00621">
    <property type="entry name" value="RhoGEF"/>
    <property type="match status" value="1"/>
</dbReference>
<evidence type="ECO:0000259" key="4">
    <source>
        <dbReference type="PROSITE" id="PS50010"/>
    </source>
</evidence>
<dbReference type="InterPro" id="IPR011993">
    <property type="entry name" value="PH-like_dom_sf"/>
</dbReference>
<feature type="region of interest" description="Disordered" evidence="2">
    <location>
        <begin position="969"/>
        <end position="1038"/>
    </location>
</feature>
<dbReference type="InterPro" id="IPR000219">
    <property type="entry name" value="DH_dom"/>
</dbReference>
<dbReference type="PROSITE" id="PS50003">
    <property type="entry name" value="PH_DOMAIN"/>
    <property type="match status" value="1"/>
</dbReference>
<dbReference type="Gene3D" id="2.30.29.30">
    <property type="entry name" value="Pleckstrin-homology domain (PH domain)/Phosphotyrosine-binding domain (PTB)"/>
    <property type="match status" value="1"/>
</dbReference>
<dbReference type="InterPro" id="IPR043324">
    <property type="entry name" value="PH_PLEKHG1_G2_G3"/>
</dbReference>
<evidence type="ECO:0000256" key="1">
    <source>
        <dbReference type="ARBA" id="ARBA00022553"/>
    </source>
</evidence>
<dbReference type="Gene3D" id="1.20.900.10">
    <property type="entry name" value="Dbl homology (DH) domain"/>
    <property type="match status" value="1"/>
</dbReference>
<dbReference type="PANTHER" id="PTHR45924:SF4">
    <property type="entry name" value="PLECKSTRIN HOMOLOGY DOMAIN-CONTAINING FAMILY G MEMBER 3"/>
    <property type="match status" value="1"/>
</dbReference>
<dbReference type="Ensembl" id="ENSCVAT00000017962.1">
    <property type="protein sequence ID" value="ENSCVAP00000011092.1"/>
    <property type="gene ID" value="ENSCVAG00000013315.1"/>
</dbReference>
<dbReference type="GO" id="GO:0031267">
    <property type="term" value="F:small GTPase binding"/>
    <property type="evidence" value="ECO:0007669"/>
    <property type="project" value="TreeGrafter"/>
</dbReference>
<dbReference type="PANTHER" id="PTHR45924">
    <property type="entry name" value="FI17866P1"/>
    <property type="match status" value="1"/>
</dbReference>
<dbReference type="InterPro" id="IPR055251">
    <property type="entry name" value="SOS1_NGEF_PH"/>
</dbReference>
<feature type="region of interest" description="Disordered" evidence="2">
    <location>
        <begin position="667"/>
        <end position="742"/>
    </location>
</feature>
<feature type="compositionally biased region" description="Polar residues" evidence="2">
    <location>
        <begin position="792"/>
        <end position="805"/>
    </location>
</feature>
<keyword evidence="6" id="KW-1185">Reference proteome</keyword>
<dbReference type="InterPro" id="IPR035899">
    <property type="entry name" value="DBL_dom_sf"/>
</dbReference>
<dbReference type="SMART" id="SM00233">
    <property type="entry name" value="PH"/>
    <property type="match status" value="1"/>
</dbReference>
<name>A0A3Q2CYW7_CYPVA</name>
<dbReference type="STRING" id="28743.ENSCVAP00000011092"/>
<dbReference type="Proteomes" id="UP000265020">
    <property type="component" value="Unassembled WGS sequence"/>
</dbReference>
<feature type="region of interest" description="Disordered" evidence="2">
    <location>
        <begin position="903"/>
        <end position="933"/>
    </location>
</feature>
<protein>
    <submittedName>
        <fullName evidence="5">Pleckstrin homology domain-containing family G member 3-like</fullName>
    </submittedName>
</protein>
<dbReference type="CDD" id="cd00160">
    <property type="entry name" value="RhoGEF"/>
    <property type="match status" value="1"/>
</dbReference>
<dbReference type="SUPFAM" id="SSF50729">
    <property type="entry name" value="PH domain-like"/>
    <property type="match status" value="1"/>
</dbReference>
<feature type="compositionally biased region" description="Basic and acidic residues" evidence="2">
    <location>
        <begin position="814"/>
        <end position="823"/>
    </location>
</feature>
<feature type="compositionally biased region" description="Polar residues" evidence="2">
    <location>
        <begin position="731"/>
        <end position="740"/>
    </location>
</feature>
<feature type="compositionally biased region" description="Polar residues" evidence="2">
    <location>
        <begin position="1269"/>
        <end position="1283"/>
    </location>
</feature>
<dbReference type="SMART" id="SM00325">
    <property type="entry name" value="RhoGEF"/>
    <property type="match status" value="1"/>
</dbReference>
<evidence type="ECO:0000313" key="5">
    <source>
        <dbReference type="Ensembl" id="ENSCVAP00000011092.1"/>
    </source>
</evidence>
<feature type="domain" description="DH" evidence="4">
    <location>
        <begin position="212"/>
        <end position="420"/>
    </location>
</feature>
<reference evidence="5" key="2">
    <citation type="submission" date="2025-09" db="UniProtKB">
        <authorList>
            <consortium name="Ensembl"/>
        </authorList>
    </citation>
    <scope>IDENTIFICATION</scope>
</reference>
<sequence length="1297" mass="146463">MEELFPSGCLPLIILRSLKSSLVTYSHRWRFPSSHARGLCAMPEGSHSALHQGPMGEESSQLSSSLSTCNHVKDNIDLGPDYYSQVCVEPLDGEGQRPVSLVSTLSSGSSADSQSLFGSTVALPSSTTTSLQSEENIDLELSPTETTNRQTGNQNPHLKGSVGGWRRHLEAFVISNQRNNASASRPARGKLLQVTTSPVVPEAMAPNPKLTYMDRVVMEIIETERMYVRDLSSIVEDYLAHIIDMRNLPIGHEQVMALFGNIEDIYEFNSELLQCLDMCENDPVAIAHCFVDKVRKSIFANQRNWIFIKQRAQLSDLCFPQSEYFEIYTKYCNNYPNSVATLTDCMRNKTLAKFFRDRQAALKRSLPLGSYLLKPVQRILKYHLLLQEIAKHYDSDEEGYEVIQEAIETMTGVAWYINDMKRKHEHAVRVQEIQSLLINWKGADLTTCGELVLEGTFPMLRAKNTRTLFLFEKMLLITKKRGEHYVYKIHILCSTLMLLDNAKDPLLFSVIHFKRPKQPHTVQAKSVEEKRLWSHHIKRLILENHNTLLPPKAKDTIVDNLNYSGKNSLERMMKADCLQSDSPHLKGRNGRRRSEPAKQIIKSTTGVFQDDQNEELNVALMEEAETCRGEENNEDISVKQTVGAQVDAQQLCHQVCVQQEESIDQLEVDTSQGFESTKSSEQETETPESLDTSRETGVEEEGESDSSGLQMEEMSVLTNSELSEEEEEAFSDNQSIQPSSELDKTEYVISSLSRQSSLVSEDQSPTLLIKQPFQNLPSCLDVEKQTQNMLDSSIPEPQNASQSEPSDTEPDLSQEERRSTLSKKDRLLIHKIRRYYEHAEHQDANFSIKRRESLSYIPAGLVRHLSKQLSDVPKEKVGPITRKSLSRNRPTSWSVFDLPRLEKGKKSEPQSSVEAKVRSNSFTESLGAEEEFRPSSEMLKVWEVMESEEEIQEVKQAAEDNQKVQISLDNLQVETSDQPSLIEEEPETSAATETCSGSTPTPSNSLPTEQCGSAQDRSPCQSPESENFHPSHLPKSISFQTTIDEDQILQDMGRMKSKVFKLARQYSQRIKNNRPMVWQRSRLNANQEGGTAVHEDTLRKTGKPNLRLHLNHCDQEIISEVCSPSSDQLAASPGSSQASLTSPHSPQSETFHWPHVQELRSKYSHISHSLKTNCSCTEPERIKSRTSHKYRSSSDLHIASTDCSESCLVVEDWPQRNKRSLLCRWSSLDHMLGSAPLHEVQNLQEAVRTCSLCDRIQDGDGHLKDLPNSMKSQISGKSSDSNLVKTLREKFQSLSAS</sequence>
<organism evidence="5 6">
    <name type="scientific">Cyprinodon variegatus</name>
    <name type="common">Sheepshead minnow</name>
    <dbReference type="NCBI Taxonomy" id="28743"/>
    <lineage>
        <taxon>Eukaryota</taxon>
        <taxon>Metazoa</taxon>
        <taxon>Chordata</taxon>
        <taxon>Craniata</taxon>
        <taxon>Vertebrata</taxon>
        <taxon>Euteleostomi</taxon>
        <taxon>Actinopterygii</taxon>
        <taxon>Neopterygii</taxon>
        <taxon>Teleostei</taxon>
        <taxon>Neoteleostei</taxon>
        <taxon>Acanthomorphata</taxon>
        <taxon>Ovalentaria</taxon>
        <taxon>Atherinomorphae</taxon>
        <taxon>Cyprinodontiformes</taxon>
        <taxon>Cyprinodontidae</taxon>
        <taxon>Cyprinodon</taxon>
    </lineage>
</organism>
<feature type="domain" description="PH" evidence="3">
    <location>
        <begin position="444"/>
        <end position="542"/>
    </location>
</feature>
<feature type="region of interest" description="Disordered" evidence="2">
    <location>
        <begin position="792"/>
        <end position="823"/>
    </location>
</feature>
<feature type="compositionally biased region" description="Polar residues" evidence="2">
    <location>
        <begin position="995"/>
        <end position="1025"/>
    </location>
</feature>
<feature type="region of interest" description="Disordered" evidence="2">
    <location>
        <begin position="1264"/>
        <end position="1283"/>
    </location>
</feature>
<dbReference type="SUPFAM" id="SSF48065">
    <property type="entry name" value="DBL homology domain (DH-domain)"/>
    <property type="match status" value="1"/>
</dbReference>
<dbReference type="GeneTree" id="ENSGT00940000156521"/>
<dbReference type="GO" id="GO:2000114">
    <property type="term" value="P:regulation of establishment of cell polarity"/>
    <property type="evidence" value="ECO:0007669"/>
    <property type="project" value="TreeGrafter"/>
</dbReference>
<feature type="compositionally biased region" description="Polar residues" evidence="2">
    <location>
        <begin position="909"/>
        <end position="924"/>
    </location>
</feature>
<evidence type="ECO:0000256" key="2">
    <source>
        <dbReference type="SAM" id="MobiDB-lite"/>
    </source>
</evidence>
<dbReference type="InterPro" id="IPR001849">
    <property type="entry name" value="PH_domain"/>
</dbReference>
<dbReference type="GO" id="GO:0005085">
    <property type="term" value="F:guanyl-nucleotide exchange factor activity"/>
    <property type="evidence" value="ECO:0007669"/>
    <property type="project" value="InterPro"/>
</dbReference>
<proteinExistence type="predicted"/>
<reference evidence="5" key="1">
    <citation type="submission" date="2025-08" db="UniProtKB">
        <authorList>
            <consortium name="Ensembl"/>
        </authorList>
    </citation>
    <scope>IDENTIFICATION</scope>
</reference>
<feature type="region of interest" description="Disordered" evidence="2">
    <location>
        <begin position="1125"/>
        <end position="1150"/>
    </location>
</feature>
<dbReference type="PROSITE" id="PS50010">
    <property type="entry name" value="DH_2"/>
    <property type="match status" value="1"/>
</dbReference>
<keyword evidence="1" id="KW-0597">Phosphoprotein</keyword>
<dbReference type="CDD" id="cd13243">
    <property type="entry name" value="PH_PLEKHG1_G2_G3"/>
    <property type="match status" value="1"/>
</dbReference>
<feature type="compositionally biased region" description="Polar residues" evidence="2">
    <location>
        <begin position="969"/>
        <end position="979"/>
    </location>
</feature>
<accession>A0A3Q2CYW7</accession>
<evidence type="ECO:0000259" key="3">
    <source>
        <dbReference type="PROSITE" id="PS50003"/>
    </source>
</evidence>
<evidence type="ECO:0000313" key="6">
    <source>
        <dbReference type="Proteomes" id="UP000265020"/>
    </source>
</evidence>